<keyword evidence="3" id="KW-1185">Reference proteome</keyword>
<dbReference type="AlphaFoldDB" id="A0A0K6H2V3"/>
<keyword evidence="1" id="KW-0472">Membrane</keyword>
<feature type="transmembrane region" description="Helical" evidence="1">
    <location>
        <begin position="29"/>
        <end position="53"/>
    </location>
</feature>
<keyword evidence="1" id="KW-0812">Transmembrane</keyword>
<dbReference type="RefSeq" id="WP_055438810.1">
    <property type="nucleotide sequence ID" value="NZ_CYHB01000002.1"/>
</dbReference>
<evidence type="ECO:0000313" key="2">
    <source>
        <dbReference type="EMBL" id="CUA85220.1"/>
    </source>
</evidence>
<reference evidence="3" key="1">
    <citation type="submission" date="2015-08" db="EMBL/GenBank/DDBJ databases">
        <authorList>
            <person name="Varghese N."/>
        </authorList>
    </citation>
    <scope>NUCLEOTIDE SEQUENCE [LARGE SCALE GENOMIC DNA]</scope>
    <source>
        <strain evidence="3">DSM 27808</strain>
    </source>
</reference>
<organism evidence="2 3">
    <name type="scientific">Pseudidiomarina woesei</name>
    <dbReference type="NCBI Taxonomy" id="1381080"/>
    <lineage>
        <taxon>Bacteria</taxon>
        <taxon>Pseudomonadati</taxon>
        <taxon>Pseudomonadota</taxon>
        <taxon>Gammaproteobacteria</taxon>
        <taxon>Alteromonadales</taxon>
        <taxon>Idiomarinaceae</taxon>
        <taxon>Pseudidiomarina</taxon>
    </lineage>
</organism>
<keyword evidence="1" id="KW-1133">Transmembrane helix</keyword>
<proteinExistence type="predicted"/>
<accession>A0A0K6H2V3</accession>
<evidence type="ECO:0000256" key="1">
    <source>
        <dbReference type="SAM" id="Phobius"/>
    </source>
</evidence>
<evidence type="ECO:0000313" key="3">
    <source>
        <dbReference type="Proteomes" id="UP000182598"/>
    </source>
</evidence>
<feature type="transmembrane region" description="Helical" evidence="1">
    <location>
        <begin position="74"/>
        <end position="106"/>
    </location>
</feature>
<gene>
    <name evidence="2" type="ORF">Ga0061064_1152</name>
</gene>
<dbReference type="EMBL" id="CYHB01000002">
    <property type="protein sequence ID" value="CUA85220.1"/>
    <property type="molecule type" value="Genomic_DNA"/>
</dbReference>
<sequence length="124" mass="14235">MSDTIIQGREQADQAAAMRFAENKQFTQIVYILQLVSLVIGITAIVGIVMNYIKLGEVRGTMLESHFRWQIRTFWFSLLWSVIGLILSFVMVGFLVLLAAVVWWIYRAVKGLIYLNDGRAMYVK</sequence>
<name>A0A0K6H2V3_9GAMM</name>
<protein>
    <submittedName>
        <fullName evidence="2">Uncharacterized membrane protein</fullName>
    </submittedName>
</protein>
<dbReference type="Proteomes" id="UP000182598">
    <property type="component" value="Unassembled WGS sequence"/>
</dbReference>